<dbReference type="EMBL" id="KV419403">
    <property type="protein sequence ID" value="KZS94851.1"/>
    <property type="molecule type" value="Genomic_DNA"/>
</dbReference>
<evidence type="ECO:0000313" key="6">
    <source>
        <dbReference type="Proteomes" id="UP000076722"/>
    </source>
</evidence>
<dbReference type="SUPFAM" id="SSF56112">
    <property type="entry name" value="Protein kinase-like (PK-like)"/>
    <property type="match status" value="1"/>
</dbReference>
<feature type="domain" description="Protein kinase" evidence="4">
    <location>
        <begin position="129"/>
        <end position="357"/>
    </location>
</feature>
<keyword evidence="2" id="KW-0067">ATP-binding</keyword>
<evidence type="ECO:0000313" key="5">
    <source>
        <dbReference type="EMBL" id="KZS94851.1"/>
    </source>
</evidence>
<keyword evidence="5" id="KW-0418">Kinase</keyword>
<keyword evidence="5" id="KW-0808">Transferase</keyword>
<dbReference type="Pfam" id="PF07714">
    <property type="entry name" value="PK_Tyr_Ser-Thr"/>
    <property type="match status" value="1"/>
</dbReference>
<evidence type="ECO:0000256" key="3">
    <source>
        <dbReference type="SAM" id="Coils"/>
    </source>
</evidence>
<keyword evidence="3" id="KW-0175">Coiled coil</keyword>
<evidence type="ECO:0000256" key="1">
    <source>
        <dbReference type="ARBA" id="ARBA00022741"/>
    </source>
</evidence>
<keyword evidence="1" id="KW-0547">Nucleotide-binding</keyword>
<dbReference type="Proteomes" id="UP000076722">
    <property type="component" value="Unassembled WGS sequence"/>
</dbReference>
<dbReference type="PANTHER" id="PTHR44329:SF298">
    <property type="entry name" value="MIXED LINEAGE KINASE DOMAIN-LIKE PROTEIN"/>
    <property type="match status" value="1"/>
</dbReference>
<gene>
    <name evidence="5" type="ORF">SISNIDRAFT_33787</name>
</gene>
<feature type="coiled-coil region" evidence="3">
    <location>
        <begin position="9"/>
        <end position="36"/>
    </location>
</feature>
<dbReference type="PANTHER" id="PTHR44329">
    <property type="entry name" value="SERINE/THREONINE-PROTEIN KINASE TNNI3K-RELATED"/>
    <property type="match status" value="1"/>
</dbReference>
<evidence type="ECO:0000256" key="2">
    <source>
        <dbReference type="ARBA" id="ARBA00022840"/>
    </source>
</evidence>
<protein>
    <submittedName>
        <fullName evidence="5">Kinase-like protein</fullName>
    </submittedName>
</protein>
<dbReference type="PROSITE" id="PS50011">
    <property type="entry name" value="PROTEIN_KINASE_DOM"/>
    <property type="match status" value="1"/>
</dbReference>
<sequence length="357" mass="40280">MEKFIARGMAALLEGQETLKKELEELKIVQEKTRLNVDVFDLDFQRLYLSSVTFREKVEAVRLELNSRDAQVCARALRSAECFVLTTSPQGPKAYMQEWLKQRVWPKGHDYPLYVLRSKDLGLQGPNFQLLEWRLPDHPEDKVYRAQLAGAQLDPSGKPTLFAIKDLDLARETQGERIERQIKLMSTFDHPNIVSLIGVWEPRDNASHGKPSTMKLIFEWCDGGNVTRYLPDQQAASKPVDLLQLVADVAHGIQYLHSAPRRVAHCDITPTSVLITAEGVAKLTSFYHSKAIREYNEVTNNSASVPLEDPLWSAPEAIGTSAYSSRSERKHCLASDIYGFALVALYVSACFPARHID</sequence>
<dbReference type="InterPro" id="IPR011009">
    <property type="entry name" value="Kinase-like_dom_sf"/>
</dbReference>
<accession>A0A164W992</accession>
<evidence type="ECO:0000259" key="4">
    <source>
        <dbReference type="PROSITE" id="PS50011"/>
    </source>
</evidence>
<proteinExistence type="predicted"/>
<dbReference type="InterPro" id="IPR001245">
    <property type="entry name" value="Ser-Thr/Tyr_kinase_cat_dom"/>
</dbReference>
<dbReference type="Gene3D" id="1.10.510.10">
    <property type="entry name" value="Transferase(Phosphotransferase) domain 1"/>
    <property type="match status" value="1"/>
</dbReference>
<keyword evidence="6" id="KW-1185">Reference proteome</keyword>
<dbReference type="InterPro" id="IPR000719">
    <property type="entry name" value="Prot_kinase_dom"/>
</dbReference>
<dbReference type="GO" id="GO:0005524">
    <property type="term" value="F:ATP binding"/>
    <property type="evidence" value="ECO:0007669"/>
    <property type="project" value="UniProtKB-KW"/>
</dbReference>
<name>A0A164W992_9AGAM</name>
<dbReference type="InterPro" id="IPR051681">
    <property type="entry name" value="Ser/Thr_Kinases-Pseudokinases"/>
</dbReference>
<dbReference type="AlphaFoldDB" id="A0A164W992"/>
<dbReference type="CDD" id="cd00180">
    <property type="entry name" value="PKc"/>
    <property type="match status" value="1"/>
</dbReference>
<organism evidence="5 6">
    <name type="scientific">Sistotremastrum niveocremeum HHB9708</name>
    <dbReference type="NCBI Taxonomy" id="1314777"/>
    <lineage>
        <taxon>Eukaryota</taxon>
        <taxon>Fungi</taxon>
        <taxon>Dikarya</taxon>
        <taxon>Basidiomycota</taxon>
        <taxon>Agaricomycotina</taxon>
        <taxon>Agaricomycetes</taxon>
        <taxon>Sistotremastrales</taxon>
        <taxon>Sistotremastraceae</taxon>
        <taxon>Sertulicium</taxon>
        <taxon>Sertulicium niveocremeum</taxon>
    </lineage>
</organism>
<dbReference type="GO" id="GO:0004674">
    <property type="term" value="F:protein serine/threonine kinase activity"/>
    <property type="evidence" value="ECO:0007669"/>
    <property type="project" value="TreeGrafter"/>
</dbReference>
<reference evidence="5 6" key="1">
    <citation type="journal article" date="2016" name="Mol. Biol. Evol.">
        <title>Comparative Genomics of Early-Diverging Mushroom-Forming Fungi Provides Insights into the Origins of Lignocellulose Decay Capabilities.</title>
        <authorList>
            <person name="Nagy L.G."/>
            <person name="Riley R."/>
            <person name="Tritt A."/>
            <person name="Adam C."/>
            <person name="Daum C."/>
            <person name="Floudas D."/>
            <person name="Sun H."/>
            <person name="Yadav J.S."/>
            <person name="Pangilinan J."/>
            <person name="Larsson K.H."/>
            <person name="Matsuura K."/>
            <person name="Barry K."/>
            <person name="Labutti K."/>
            <person name="Kuo R."/>
            <person name="Ohm R.A."/>
            <person name="Bhattacharya S.S."/>
            <person name="Shirouzu T."/>
            <person name="Yoshinaga Y."/>
            <person name="Martin F.M."/>
            <person name="Grigoriev I.V."/>
            <person name="Hibbett D.S."/>
        </authorList>
    </citation>
    <scope>NUCLEOTIDE SEQUENCE [LARGE SCALE GENOMIC DNA]</scope>
    <source>
        <strain evidence="5 6">HHB9708</strain>
    </source>
</reference>